<dbReference type="AlphaFoldDB" id="A0A2D0N169"/>
<gene>
    <name evidence="2" type="ORF">CRP01_33125</name>
</gene>
<keyword evidence="3" id="KW-1185">Reference proteome</keyword>
<evidence type="ECO:0000313" key="3">
    <source>
        <dbReference type="Proteomes" id="UP000223913"/>
    </source>
</evidence>
<evidence type="ECO:0000313" key="2">
    <source>
        <dbReference type="EMBL" id="PHN02180.1"/>
    </source>
</evidence>
<keyword evidence="1" id="KW-0812">Transmembrane</keyword>
<keyword evidence="1" id="KW-1133">Transmembrane helix</keyword>
<dbReference type="Proteomes" id="UP000223913">
    <property type="component" value="Unassembled WGS sequence"/>
</dbReference>
<comment type="caution">
    <text evidence="2">The sequence shown here is derived from an EMBL/GenBank/DDBJ whole genome shotgun (WGS) entry which is preliminary data.</text>
</comment>
<sequence>MKTEAGDPPARRKRPWWVYAIRWLLATALVLAVKVYLFGGWPMSVEYQFKVLDAPGPAAEGTVCDLFRELEAEASSLLQKPGEHVFFQQDSVLENGVKTSMMIKSYGFEEATQDTDAEAQSERPARPSVDDIDLDELIHFEAMTHGQARLIFADGNCEIYNLGAVLRLLREKDECHLFQAIPFEGKNYEYFNILYTESFEKINCEEGTFFRARLNISKARCPSVHSLLNCGTDFFSKHIYSKLRKRLEYMDPNNSYAYRREYELFPCKCYDGE</sequence>
<evidence type="ECO:0000256" key="1">
    <source>
        <dbReference type="SAM" id="Phobius"/>
    </source>
</evidence>
<accession>A0A2D0N169</accession>
<protein>
    <submittedName>
        <fullName evidence="2">Uncharacterized protein</fullName>
    </submittedName>
</protein>
<name>A0A2D0N169_FLAN2</name>
<proteinExistence type="predicted"/>
<dbReference type="EMBL" id="PDUD01000043">
    <property type="protein sequence ID" value="PHN02180.1"/>
    <property type="molecule type" value="Genomic_DNA"/>
</dbReference>
<organism evidence="2 3">
    <name type="scientific">Flavilitoribacter nigricans (strain ATCC 23147 / DSM 23189 / NBRC 102662 / NCIMB 1420 / SS-2)</name>
    <name type="common">Lewinella nigricans</name>
    <dbReference type="NCBI Taxonomy" id="1122177"/>
    <lineage>
        <taxon>Bacteria</taxon>
        <taxon>Pseudomonadati</taxon>
        <taxon>Bacteroidota</taxon>
        <taxon>Saprospiria</taxon>
        <taxon>Saprospirales</taxon>
        <taxon>Lewinellaceae</taxon>
        <taxon>Flavilitoribacter</taxon>
    </lineage>
</organism>
<keyword evidence="1" id="KW-0472">Membrane</keyword>
<reference evidence="2 3" key="1">
    <citation type="submission" date="2017-10" db="EMBL/GenBank/DDBJ databases">
        <title>The draft genome sequence of Lewinella nigricans NBRC 102662.</title>
        <authorList>
            <person name="Wang K."/>
        </authorList>
    </citation>
    <scope>NUCLEOTIDE SEQUENCE [LARGE SCALE GENOMIC DNA]</scope>
    <source>
        <strain evidence="2 3">NBRC 102662</strain>
    </source>
</reference>
<feature type="transmembrane region" description="Helical" evidence="1">
    <location>
        <begin position="16"/>
        <end position="37"/>
    </location>
</feature>